<dbReference type="EMBL" id="JACCCQ010000001">
    <property type="protein sequence ID" value="NYF58042.1"/>
    <property type="molecule type" value="Genomic_DNA"/>
</dbReference>
<dbReference type="SUPFAM" id="SSF47413">
    <property type="entry name" value="lambda repressor-like DNA-binding domains"/>
    <property type="match status" value="1"/>
</dbReference>
<proteinExistence type="predicted"/>
<dbReference type="PANTHER" id="PTHR35010">
    <property type="entry name" value="BLL4672 PROTEIN-RELATED"/>
    <property type="match status" value="1"/>
</dbReference>
<protein>
    <submittedName>
        <fullName evidence="2">Transcriptional regulator with XRE-family HTH domain</fullName>
    </submittedName>
</protein>
<dbReference type="PROSITE" id="PS50943">
    <property type="entry name" value="HTH_CROC1"/>
    <property type="match status" value="1"/>
</dbReference>
<dbReference type="RefSeq" id="WP_179804004.1">
    <property type="nucleotide sequence ID" value="NZ_JACCCQ010000001.1"/>
</dbReference>
<organism evidence="2 3">
    <name type="scientific">Micromonospora purpureochromogenes</name>
    <dbReference type="NCBI Taxonomy" id="47872"/>
    <lineage>
        <taxon>Bacteria</taxon>
        <taxon>Bacillati</taxon>
        <taxon>Actinomycetota</taxon>
        <taxon>Actinomycetes</taxon>
        <taxon>Micromonosporales</taxon>
        <taxon>Micromonosporaceae</taxon>
        <taxon>Micromonospora</taxon>
    </lineage>
</organism>
<dbReference type="Proteomes" id="UP000631553">
    <property type="component" value="Unassembled WGS sequence"/>
</dbReference>
<dbReference type="InterPro" id="IPR001387">
    <property type="entry name" value="Cro/C1-type_HTH"/>
</dbReference>
<reference evidence="2 3" key="1">
    <citation type="submission" date="2020-07" db="EMBL/GenBank/DDBJ databases">
        <title>Sequencing the genomes of 1000 actinobacteria strains.</title>
        <authorList>
            <person name="Klenk H.-P."/>
        </authorList>
    </citation>
    <scope>NUCLEOTIDE SEQUENCE [LARGE SCALE GENOMIC DNA]</scope>
    <source>
        <strain evidence="2 3">DSM 43814</strain>
    </source>
</reference>
<evidence type="ECO:0000259" key="1">
    <source>
        <dbReference type="PROSITE" id="PS50943"/>
    </source>
</evidence>
<feature type="domain" description="HTH cro/C1-type" evidence="1">
    <location>
        <begin position="32"/>
        <end position="83"/>
    </location>
</feature>
<comment type="caution">
    <text evidence="2">The sequence shown here is derived from an EMBL/GenBank/DDBJ whole genome shotgun (WGS) entry which is preliminary data.</text>
</comment>
<dbReference type="Gene3D" id="3.30.450.180">
    <property type="match status" value="1"/>
</dbReference>
<dbReference type="SMART" id="SM00530">
    <property type="entry name" value="HTH_XRE"/>
    <property type="match status" value="1"/>
</dbReference>
<dbReference type="Pfam" id="PF17765">
    <property type="entry name" value="MLTR_LBD"/>
    <property type="match status" value="1"/>
</dbReference>
<dbReference type="Gene3D" id="1.10.260.40">
    <property type="entry name" value="lambda repressor-like DNA-binding domains"/>
    <property type="match status" value="1"/>
</dbReference>
<dbReference type="InterPro" id="IPR010982">
    <property type="entry name" value="Lambda_DNA-bd_dom_sf"/>
</dbReference>
<dbReference type="CDD" id="cd00093">
    <property type="entry name" value="HTH_XRE"/>
    <property type="match status" value="1"/>
</dbReference>
<accession>A0ABX2RNC3</accession>
<dbReference type="Pfam" id="PF13560">
    <property type="entry name" value="HTH_31"/>
    <property type="match status" value="1"/>
</dbReference>
<sequence>MDSRTEIRDFLTSRRARITPERAGLPAYGGNRRVAGLRREEVALLAGVSVDYYTRLERGNLSGVSESVLEAIARALQLDEAERAHLFDLARAANTTPGTARTRRRPTQQVRPGVQRILDAMTLAPAYVRNGRLDVLAANQLGRAVFAPLFDASTRTPNIARFIFLDPAAQDFYLEWESLAGDTVALLRAEAGRDPYDRALSDLVGELSTRSDVFRTWWAAHNVRLHRSGTKHLHHPVVGDLTLEFESMDLTADTGLRLNAYSAEPGSPSQEALNLLASWTAAPHVRSATRQGD</sequence>
<gene>
    <name evidence="2" type="ORF">HDA35_003873</name>
</gene>
<dbReference type="InterPro" id="IPR041413">
    <property type="entry name" value="MLTR_LBD"/>
</dbReference>
<keyword evidence="3" id="KW-1185">Reference proteome</keyword>
<evidence type="ECO:0000313" key="3">
    <source>
        <dbReference type="Proteomes" id="UP000631553"/>
    </source>
</evidence>
<dbReference type="PANTHER" id="PTHR35010:SF2">
    <property type="entry name" value="BLL4672 PROTEIN"/>
    <property type="match status" value="1"/>
</dbReference>
<evidence type="ECO:0000313" key="2">
    <source>
        <dbReference type="EMBL" id="NYF58042.1"/>
    </source>
</evidence>
<name>A0ABX2RNC3_9ACTN</name>